<evidence type="ECO:0000256" key="1">
    <source>
        <dbReference type="ARBA" id="ARBA00009493"/>
    </source>
</evidence>
<dbReference type="SMART" id="SM01311">
    <property type="entry name" value="RPOL_N"/>
    <property type="match status" value="1"/>
</dbReference>
<dbReference type="Gene3D" id="1.10.287.280">
    <property type="match status" value="1"/>
</dbReference>
<evidence type="ECO:0000313" key="11">
    <source>
        <dbReference type="EMBL" id="QJQ82577.1"/>
    </source>
</evidence>
<sequence>MTEFADIAAQIKLEREQIAQGLKQLHDNTSKLEDKDYASASVYGVASIEQLIPLVVARIQATNNRIKEGKTGASFKEIQRYLMDIEPEAAAAIACKVVFDKVFSSKPKSSLVQNVTDSMGQAIENECMMRYYERNVPGLLHTIKENYFHRSIGTHQKVKVVTTLMNRYEVDHWQCWGIANRIKLGGWLLDCICESSNWFMREMRRQGRKTHNYVVPTPEFISIKDQVMCNAELFSPLAWPMLIEPNDWSNENPGGYLLNEVMRGHDMVRRSDPRLIQGETPIDFLNKIQKVGYTLNTFIVDVAETFQERGVEVGKFIPVVEIPLPPKPVDIADNAESRKDYRRRAAEVCNINAQAFQKSCRTRMTMNAVKIFKQYEKFYIPWSFDYRGRAYPIPAFLTPQDTDFGKSLLKFHEMSFMTPEAEDWLAFQVATTYGLDKAPMSERLAWVRDNVTIISKVATDPIGNLSEWEVADEPWQFLAACEEYYACVIACTRHHTSLPVATDATCSGLQILAGLARDASTAKLVNVLPSDKPQDAYKVVAEAAAPHVPATVKPHMDRKTVKRVVMTVPYNAKPFSNRGYIREALKEKGVEVEKDDLTKTVKAVRAAMDRIVPGPMAVMSWIETEVGNAIDRGLTELTWTTPSGFSVTQRLMKPTIKEVELQLLGRCHIKVSTGSSDKVDKNHHKNATAPNLIHSLDASLLHLSALRFDAPISLIHDSVLCRATDMSVLSAIVRETYMHLFAEHDYLTSFAQQIGAETDPPMIDDLEPSSVIESTYFFC</sequence>
<evidence type="ECO:0000256" key="9">
    <source>
        <dbReference type="RuleBase" id="RU003805"/>
    </source>
</evidence>
<gene>
    <name evidence="11" type="ORF">SSBP1_gp11</name>
</gene>
<dbReference type="Gene3D" id="1.10.287.260">
    <property type="match status" value="1"/>
</dbReference>
<dbReference type="Proteomes" id="UP000502509">
    <property type="component" value="Segment"/>
</dbReference>
<evidence type="ECO:0000259" key="10">
    <source>
        <dbReference type="SMART" id="SM01311"/>
    </source>
</evidence>
<keyword evidence="6 9" id="KW-0804">Transcription</keyword>
<comment type="function">
    <text evidence="9">DNA-dependent RNA polymerase catalyzes the transcription of DNA into RNA using the four ribonucleoside triphosphates as substrates.</text>
</comment>
<organism evidence="11 12">
    <name type="scientific">Synechococcus phage S-SBP1</name>
    <dbReference type="NCBI Taxonomy" id="2735125"/>
    <lineage>
        <taxon>Viruses</taxon>
        <taxon>Duplodnaviria</taxon>
        <taxon>Heunggongvirae</taxon>
        <taxon>Uroviricota</taxon>
        <taxon>Caudoviricetes</taxon>
        <taxon>Autographivirales</taxon>
        <taxon>Sechaudvirinae</taxon>
        <taxon>Spiovirus</taxon>
        <taxon>Spiovirus sbp1</taxon>
    </lineage>
</organism>
<name>A0A6M4EKD6_9CAUD</name>
<accession>A0A6M4EKD6</accession>
<comment type="similarity">
    <text evidence="1 9">Belongs to the phage and mitochondrial RNA polymerase family.</text>
</comment>
<dbReference type="InterPro" id="IPR043502">
    <property type="entry name" value="DNA/RNA_pol_sf"/>
</dbReference>
<dbReference type="InterPro" id="IPR029262">
    <property type="entry name" value="RPOL_N"/>
</dbReference>
<dbReference type="SUPFAM" id="SSF56672">
    <property type="entry name" value="DNA/RNA polymerases"/>
    <property type="match status" value="1"/>
</dbReference>
<evidence type="ECO:0000256" key="6">
    <source>
        <dbReference type="ARBA" id="ARBA00023163"/>
    </source>
</evidence>
<keyword evidence="5 9" id="KW-0548">Nucleotidyltransferase</keyword>
<keyword evidence="7" id="KW-1195">Viral transcription</keyword>
<dbReference type="GO" id="GO:0003899">
    <property type="term" value="F:DNA-directed RNA polymerase activity"/>
    <property type="evidence" value="ECO:0007669"/>
    <property type="project" value="UniProtKB-EC"/>
</dbReference>
<dbReference type="Pfam" id="PF00940">
    <property type="entry name" value="RNA_pol"/>
    <property type="match status" value="1"/>
</dbReference>
<dbReference type="GO" id="GO:0006351">
    <property type="term" value="P:DNA-templated transcription"/>
    <property type="evidence" value="ECO:0007669"/>
    <property type="project" value="InterPro"/>
</dbReference>
<evidence type="ECO:0000256" key="4">
    <source>
        <dbReference type="ARBA" id="ARBA00022679"/>
    </source>
</evidence>
<evidence type="ECO:0000256" key="5">
    <source>
        <dbReference type="ARBA" id="ARBA00022695"/>
    </source>
</evidence>
<dbReference type="Gene3D" id="1.10.1320.10">
    <property type="entry name" value="DNA-directed RNA polymerase, N-terminal domain"/>
    <property type="match status" value="1"/>
</dbReference>
<dbReference type="EMBL" id="MT424636">
    <property type="protein sequence ID" value="QJQ82577.1"/>
    <property type="molecule type" value="Genomic_DNA"/>
</dbReference>
<dbReference type="PROSITE" id="PS00489">
    <property type="entry name" value="RNA_POL_PHAGE_2"/>
    <property type="match status" value="1"/>
</dbReference>
<dbReference type="GO" id="GO:0003677">
    <property type="term" value="F:DNA binding"/>
    <property type="evidence" value="ECO:0007669"/>
    <property type="project" value="InterPro"/>
</dbReference>
<keyword evidence="3 9" id="KW-0240">DNA-directed RNA polymerase</keyword>
<evidence type="ECO:0000256" key="2">
    <source>
        <dbReference type="ARBA" id="ARBA00012418"/>
    </source>
</evidence>
<dbReference type="EC" id="2.7.7.6" evidence="2 9"/>
<evidence type="ECO:0000256" key="3">
    <source>
        <dbReference type="ARBA" id="ARBA00022478"/>
    </source>
</evidence>
<dbReference type="InterPro" id="IPR024075">
    <property type="entry name" value="DNA-dir_RNA_pol_helix_hairp_sf"/>
</dbReference>
<keyword evidence="12" id="KW-1185">Reference proteome</keyword>
<proteinExistence type="inferred from homology"/>
<dbReference type="PROSITE" id="PS00900">
    <property type="entry name" value="RNA_POL_PHAGE_1"/>
    <property type="match status" value="1"/>
</dbReference>
<reference evidence="11 12" key="1">
    <citation type="submission" date="2020-05" db="EMBL/GenBank/DDBJ databases">
        <title>Programmed transcriptomes of a marine cyanopodovirus and its Synechococcus host during infection.</title>
        <authorList>
            <person name="Huang S."/>
        </authorList>
    </citation>
    <scope>NUCLEOTIDE SEQUENCE [LARGE SCALE GENOMIC DNA]</scope>
</reference>
<dbReference type="GO" id="GO:0019083">
    <property type="term" value="P:viral transcription"/>
    <property type="evidence" value="ECO:0007669"/>
    <property type="project" value="UniProtKB-KW"/>
</dbReference>
<dbReference type="Gene3D" id="1.10.150.20">
    <property type="entry name" value="5' to 3' exonuclease, C-terminal subdomain"/>
    <property type="match status" value="1"/>
</dbReference>
<dbReference type="PANTHER" id="PTHR10102:SF0">
    <property type="entry name" value="DNA-DIRECTED RNA POLYMERASE, MITOCHONDRIAL"/>
    <property type="match status" value="1"/>
</dbReference>
<evidence type="ECO:0000313" key="12">
    <source>
        <dbReference type="Proteomes" id="UP000502509"/>
    </source>
</evidence>
<dbReference type="InterPro" id="IPR037159">
    <property type="entry name" value="RNA_POL_N_sf"/>
</dbReference>
<evidence type="ECO:0000256" key="8">
    <source>
        <dbReference type="ARBA" id="ARBA00048552"/>
    </source>
</evidence>
<feature type="domain" description="DNA-directed RNA polymerase N-terminal" evidence="10">
    <location>
        <begin position="8"/>
        <end position="290"/>
    </location>
</feature>
<keyword evidence="4 9" id="KW-0808">Transferase</keyword>
<protein>
    <recommendedName>
        <fullName evidence="2 9">DNA-directed RNA polymerase</fullName>
        <ecNumber evidence="2 9">2.7.7.6</ecNumber>
    </recommendedName>
</protein>
<evidence type="ECO:0000256" key="7">
    <source>
        <dbReference type="ARBA" id="ARBA00023314"/>
    </source>
</evidence>
<comment type="catalytic activity">
    <reaction evidence="8 9">
        <text>RNA(n) + a ribonucleoside 5'-triphosphate = RNA(n+1) + diphosphate</text>
        <dbReference type="Rhea" id="RHEA:21248"/>
        <dbReference type="Rhea" id="RHEA-COMP:14527"/>
        <dbReference type="Rhea" id="RHEA-COMP:17342"/>
        <dbReference type="ChEBI" id="CHEBI:33019"/>
        <dbReference type="ChEBI" id="CHEBI:61557"/>
        <dbReference type="ChEBI" id="CHEBI:140395"/>
        <dbReference type="EC" id="2.7.7.6"/>
    </reaction>
</comment>
<dbReference type="PANTHER" id="PTHR10102">
    <property type="entry name" value="DNA-DIRECTED RNA POLYMERASE, MITOCHONDRIAL"/>
    <property type="match status" value="1"/>
</dbReference>
<dbReference type="InterPro" id="IPR046950">
    <property type="entry name" value="DNA-dir_Rpol_C_phage-type"/>
</dbReference>
<dbReference type="InterPro" id="IPR002092">
    <property type="entry name" value="DNA-dir_Rpol_phage-type"/>
</dbReference>
<dbReference type="GO" id="GO:0000428">
    <property type="term" value="C:DNA-directed RNA polymerase complex"/>
    <property type="evidence" value="ECO:0007669"/>
    <property type="project" value="UniProtKB-KW"/>
</dbReference>
<dbReference type="Pfam" id="PF14700">
    <property type="entry name" value="RPOL_N"/>
    <property type="match status" value="1"/>
</dbReference>